<protein>
    <submittedName>
        <fullName evidence="1">Uncharacterized protein</fullName>
    </submittedName>
</protein>
<proteinExistence type="predicted"/>
<dbReference type="Proteomes" id="UP000265520">
    <property type="component" value="Unassembled WGS sequence"/>
</dbReference>
<keyword evidence="2" id="KW-1185">Reference proteome</keyword>
<dbReference type="AlphaFoldDB" id="A0A392QTH1"/>
<comment type="caution">
    <text evidence="1">The sequence shown here is derived from an EMBL/GenBank/DDBJ whole genome shotgun (WGS) entry which is preliminary data.</text>
</comment>
<feature type="non-terminal residue" evidence="1">
    <location>
        <position position="1"/>
    </location>
</feature>
<sequence>PPATASIRHRINSIRRRLSSVWFPFPCYLTDTKEVLNGDMFLRSNVGLNVGTAATVLGGTRMESCPNQSLRVVCGGSSKEK</sequence>
<organism evidence="1 2">
    <name type="scientific">Trifolium medium</name>
    <dbReference type="NCBI Taxonomy" id="97028"/>
    <lineage>
        <taxon>Eukaryota</taxon>
        <taxon>Viridiplantae</taxon>
        <taxon>Streptophyta</taxon>
        <taxon>Embryophyta</taxon>
        <taxon>Tracheophyta</taxon>
        <taxon>Spermatophyta</taxon>
        <taxon>Magnoliopsida</taxon>
        <taxon>eudicotyledons</taxon>
        <taxon>Gunneridae</taxon>
        <taxon>Pentapetalae</taxon>
        <taxon>rosids</taxon>
        <taxon>fabids</taxon>
        <taxon>Fabales</taxon>
        <taxon>Fabaceae</taxon>
        <taxon>Papilionoideae</taxon>
        <taxon>50 kb inversion clade</taxon>
        <taxon>NPAAA clade</taxon>
        <taxon>Hologalegina</taxon>
        <taxon>IRL clade</taxon>
        <taxon>Trifolieae</taxon>
        <taxon>Trifolium</taxon>
    </lineage>
</organism>
<dbReference type="EMBL" id="LXQA010157586">
    <property type="protein sequence ID" value="MCI27144.1"/>
    <property type="molecule type" value="Genomic_DNA"/>
</dbReference>
<accession>A0A392QTH1</accession>
<evidence type="ECO:0000313" key="2">
    <source>
        <dbReference type="Proteomes" id="UP000265520"/>
    </source>
</evidence>
<reference evidence="1 2" key="1">
    <citation type="journal article" date="2018" name="Front. Plant Sci.">
        <title>Red Clover (Trifolium pratense) and Zigzag Clover (T. medium) - A Picture of Genomic Similarities and Differences.</title>
        <authorList>
            <person name="Dluhosova J."/>
            <person name="Istvanek J."/>
            <person name="Nedelnik J."/>
            <person name="Repkova J."/>
        </authorList>
    </citation>
    <scope>NUCLEOTIDE SEQUENCE [LARGE SCALE GENOMIC DNA]</scope>
    <source>
        <strain evidence="2">cv. 10/8</strain>
        <tissue evidence="1">Leaf</tissue>
    </source>
</reference>
<name>A0A392QTH1_9FABA</name>
<evidence type="ECO:0000313" key="1">
    <source>
        <dbReference type="EMBL" id="MCI27144.1"/>
    </source>
</evidence>